<name>A0ABW1PLA9_9FLAO</name>
<evidence type="ECO:0000256" key="2">
    <source>
        <dbReference type="ARBA" id="ARBA00023125"/>
    </source>
</evidence>
<feature type="domain" description="HTH araC/xylS-type" evidence="4">
    <location>
        <begin position="24"/>
        <end position="122"/>
    </location>
</feature>
<sequence length="127" mass="14682">MSIPTKLLTRKDEITADFLKLFDNHVSDLLNLKTEKRFSTSDYASMLFIHPRHLTNTIKLTTGKSPCNIMEERLVDEAKKMILETDLSMAEIGQKIGYDEPTNFVKFFKGMEGITPLQFRKLQLQLK</sequence>
<keyword evidence="3" id="KW-0804">Transcription</keyword>
<keyword evidence="1" id="KW-0805">Transcription regulation</keyword>
<dbReference type="InterPro" id="IPR009057">
    <property type="entry name" value="Homeodomain-like_sf"/>
</dbReference>
<reference evidence="6" key="1">
    <citation type="journal article" date="2019" name="Int. J. Syst. Evol. Microbiol.">
        <title>The Global Catalogue of Microorganisms (GCM) 10K type strain sequencing project: providing services to taxonomists for standard genome sequencing and annotation.</title>
        <authorList>
            <consortium name="The Broad Institute Genomics Platform"/>
            <consortium name="The Broad Institute Genome Sequencing Center for Infectious Disease"/>
            <person name="Wu L."/>
            <person name="Ma J."/>
        </authorList>
    </citation>
    <scope>NUCLEOTIDE SEQUENCE [LARGE SCALE GENOMIC DNA]</scope>
    <source>
        <strain evidence="6">CCUG 49679</strain>
    </source>
</reference>
<dbReference type="Proteomes" id="UP001596287">
    <property type="component" value="Unassembled WGS sequence"/>
</dbReference>
<protein>
    <submittedName>
        <fullName evidence="5">Helix-turn-helix domain-containing protein</fullName>
    </submittedName>
</protein>
<dbReference type="PANTHER" id="PTHR43280">
    <property type="entry name" value="ARAC-FAMILY TRANSCRIPTIONAL REGULATOR"/>
    <property type="match status" value="1"/>
</dbReference>
<dbReference type="InterPro" id="IPR018060">
    <property type="entry name" value="HTH_AraC"/>
</dbReference>
<keyword evidence="6" id="KW-1185">Reference proteome</keyword>
<dbReference type="EMBL" id="JBHSQB010000005">
    <property type="protein sequence ID" value="MFC6096415.1"/>
    <property type="molecule type" value="Genomic_DNA"/>
</dbReference>
<evidence type="ECO:0000313" key="5">
    <source>
        <dbReference type="EMBL" id="MFC6096415.1"/>
    </source>
</evidence>
<evidence type="ECO:0000259" key="4">
    <source>
        <dbReference type="PROSITE" id="PS01124"/>
    </source>
</evidence>
<organism evidence="5 6">
    <name type="scientific">Flavobacterium qiangtangense</name>
    <dbReference type="NCBI Taxonomy" id="1442595"/>
    <lineage>
        <taxon>Bacteria</taxon>
        <taxon>Pseudomonadati</taxon>
        <taxon>Bacteroidota</taxon>
        <taxon>Flavobacteriia</taxon>
        <taxon>Flavobacteriales</taxon>
        <taxon>Flavobacteriaceae</taxon>
        <taxon>Flavobacterium</taxon>
    </lineage>
</organism>
<comment type="caution">
    <text evidence="5">The sequence shown here is derived from an EMBL/GenBank/DDBJ whole genome shotgun (WGS) entry which is preliminary data.</text>
</comment>
<accession>A0ABW1PLA9</accession>
<keyword evidence="2" id="KW-0238">DNA-binding</keyword>
<dbReference type="Gene3D" id="1.10.10.60">
    <property type="entry name" value="Homeodomain-like"/>
    <property type="match status" value="1"/>
</dbReference>
<gene>
    <name evidence="5" type="ORF">ACFPVY_07125</name>
</gene>
<dbReference type="SMART" id="SM00342">
    <property type="entry name" value="HTH_ARAC"/>
    <property type="match status" value="1"/>
</dbReference>
<proteinExistence type="predicted"/>
<dbReference type="PANTHER" id="PTHR43280:SF32">
    <property type="entry name" value="TRANSCRIPTIONAL REGULATORY PROTEIN"/>
    <property type="match status" value="1"/>
</dbReference>
<dbReference type="RefSeq" id="WP_379791282.1">
    <property type="nucleotide sequence ID" value="NZ_JBHSQB010000005.1"/>
</dbReference>
<evidence type="ECO:0000256" key="1">
    <source>
        <dbReference type="ARBA" id="ARBA00023015"/>
    </source>
</evidence>
<evidence type="ECO:0000256" key="3">
    <source>
        <dbReference type="ARBA" id="ARBA00023163"/>
    </source>
</evidence>
<dbReference type="Pfam" id="PF12833">
    <property type="entry name" value="HTH_18"/>
    <property type="match status" value="1"/>
</dbReference>
<evidence type="ECO:0000313" key="6">
    <source>
        <dbReference type="Proteomes" id="UP001596287"/>
    </source>
</evidence>
<dbReference type="SUPFAM" id="SSF46689">
    <property type="entry name" value="Homeodomain-like"/>
    <property type="match status" value="1"/>
</dbReference>
<dbReference type="PROSITE" id="PS01124">
    <property type="entry name" value="HTH_ARAC_FAMILY_2"/>
    <property type="match status" value="1"/>
</dbReference>